<accession>A0ABY2GWR3</accession>
<proteinExistence type="predicted"/>
<evidence type="ECO:0000256" key="1">
    <source>
        <dbReference type="SAM" id="Phobius"/>
    </source>
</evidence>
<feature type="transmembrane region" description="Helical" evidence="1">
    <location>
        <begin position="129"/>
        <end position="155"/>
    </location>
</feature>
<keyword evidence="1" id="KW-1133">Transmembrane helix</keyword>
<name>A0ABY2GWR3_9HYPO</name>
<dbReference type="RefSeq" id="XP_073556080.1">
    <property type="nucleotide sequence ID" value="XM_073705293.1"/>
</dbReference>
<evidence type="ECO:0000313" key="2">
    <source>
        <dbReference type="EMBL" id="TFA99878.1"/>
    </source>
</evidence>
<comment type="caution">
    <text evidence="2">The sequence shown here is derived from an EMBL/GenBank/DDBJ whole genome shotgun (WGS) entry which is preliminary data.</text>
</comment>
<keyword evidence="1" id="KW-0812">Transmembrane</keyword>
<dbReference type="Proteomes" id="UP001642720">
    <property type="component" value="Unassembled WGS sequence"/>
</dbReference>
<feature type="transmembrane region" description="Helical" evidence="1">
    <location>
        <begin position="12"/>
        <end position="38"/>
    </location>
</feature>
<keyword evidence="3" id="KW-1185">Reference proteome</keyword>
<evidence type="ECO:0000313" key="3">
    <source>
        <dbReference type="Proteomes" id="UP001642720"/>
    </source>
</evidence>
<dbReference type="EMBL" id="PPTA01000012">
    <property type="protein sequence ID" value="TFA99878.1"/>
    <property type="molecule type" value="Genomic_DNA"/>
</dbReference>
<protein>
    <submittedName>
        <fullName evidence="2">Uncharacterized protein</fullName>
    </submittedName>
</protein>
<organism evidence="2 3">
    <name type="scientific">Trichoderma ghanense</name>
    <dbReference type="NCBI Taxonomy" id="65468"/>
    <lineage>
        <taxon>Eukaryota</taxon>
        <taxon>Fungi</taxon>
        <taxon>Dikarya</taxon>
        <taxon>Ascomycota</taxon>
        <taxon>Pezizomycotina</taxon>
        <taxon>Sordariomycetes</taxon>
        <taxon>Hypocreomycetidae</taxon>
        <taxon>Hypocreales</taxon>
        <taxon>Hypocreaceae</taxon>
        <taxon>Trichoderma</taxon>
    </lineage>
</organism>
<dbReference type="GeneID" id="300579743"/>
<sequence>MATTPLLRQRALGYALLLSSWLWHALFAAAFVFLSVWSLKGAFHTFDDKFRTLPNTKAQAVVMSIFFLAYTFFHIAAVFPNFSWITAREVDVEQASGRVQTKARVYGVAKEAGHLWLDRFRANGDGDNIPYCIAAMVVVVIESVESFLGAAIFWIPKILQTA</sequence>
<gene>
    <name evidence="2" type="ORF">CCMA1212_008147</name>
</gene>
<keyword evidence="1" id="KW-0472">Membrane</keyword>
<feature type="transmembrane region" description="Helical" evidence="1">
    <location>
        <begin position="58"/>
        <end position="79"/>
    </location>
</feature>
<reference evidence="2 3" key="1">
    <citation type="submission" date="2018-01" db="EMBL/GenBank/DDBJ databases">
        <title>Genome characterization of the sugarcane-associated fungus Trichoderma ghanense CCMA-1212 and their application in lignocelulose bioconversion.</title>
        <authorList>
            <person name="Steindorff A.S."/>
            <person name="Mendes T.D."/>
            <person name="Vilela E.S.D."/>
            <person name="Rodrigues D.S."/>
            <person name="Formighieri E.F."/>
            <person name="Melo I.S."/>
            <person name="Favaro L.C.L."/>
        </authorList>
    </citation>
    <scope>NUCLEOTIDE SEQUENCE [LARGE SCALE GENOMIC DNA]</scope>
    <source>
        <strain evidence="2 3">CCMA-1212</strain>
    </source>
</reference>